<evidence type="ECO:0000313" key="3">
    <source>
        <dbReference type="EnsemblMetazoa" id="XP_038078510.1"/>
    </source>
</evidence>
<feature type="compositionally biased region" description="Basic and acidic residues" evidence="1">
    <location>
        <begin position="53"/>
        <end position="74"/>
    </location>
</feature>
<dbReference type="AlphaFoldDB" id="A0A914BRB6"/>
<evidence type="ECO:0000256" key="1">
    <source>
        <dbReference type="SAM" id="MobiDB-lite"/>
    </source>
</evidence>
<dbReference type="InterPro" id="IPR011989">
    <property type="entry name" value="ARM-like"/>
</dbReference>
<keyword evidence="4" id="KW-1185">Reference proteome</keyword>
<dbReference type="SUPFAM" id="SSF52200">
    <property type="entry name" value="Toll/Interleukin receptor TIR domain"/>
    <property type="match status" value="1"/>
</dbReference>
<dbReference type="InterPro" id="IPR016024">
    <property type="entry name" value="ARM-type_fold"/>
</dbReference>
<sequence length="671" mass="75036">MGSSASSHRRGGGPPSNGSNMNNSTDSMSNEVEADCTDAPDPKTHTAWEAQTAEDKKEDEGDSKEVSVEEKKESISETVTFLMTTEDYATEESLEKFTTLAKISMDRINRPELGRYITELGFADLYVAIHRNLYSHDLFNVDSEDESRKQAQINLKKMRVAYWNFTDCTAELCTALGNNGALEMTIKELTHPELAHDKLKKETKRNVVQGILGVLLNSIRLGDDNRAVYRKAGAVEILHTLMACTFLIVRVQCLLTLSYIINEEESEKITASDGSIDTLLTWIREGLRTKNHKTKKFGFSVEELMIGLNNLALNDNNKVNIVQKGGLDPLAKMMSMAFSDQEQELAAGLVWKLAFIPSNRPVIQQHKPLIEVLTSMRSCENATLREACTGALWETNEGKIDLPGHVLHTEHAADNKHIMISYQWDVQKRMIMLKDDLINAGYRVWMDVDKMEGDILGAMAEAVENSAVVLVNLSQKYKDSHNTRTEATYAYKQNIPIIPLLVEEDYRADGWLGALVGTLLYFKFFEDSQLEQNLPYLIQEIGNRGKVGADAVITRTEIQPVKASVTQSKPPVTQSKPPAPAPTNKVQPSPPRVAWSAVAGWDKAKVQEWLQKNQLGSVGNKLAECSGELLVQMHKQSQRAPEFFHNALRQDLGLDYMTILKLTSAMEKLMT</sequence>
<dbReference type="GeneID" id="119745902"/>
<dbReference type="PANTHER" id="PTHR46270">
    <property type="entry name" value="ARMADILLO-TYPE FOLD-RELATED"/>
    <property type="match status" value="1"/>
</dbReference>
<dbReference type="Pfam" id="PF13676">
    <property type="entry name" value="TIR_2"/>
    <property type="match status" value="1"/>
</dbReference>
<dbReference type="Gene3D" id="1.25.10.10">
    <property type="entry name" value="Leucine-rich Repeat Variant"/>
    <property type="match status" value="1"/>
</dbReference>
<feature type="compositionally biased region" description="Polar residues" evidence="1">
    <location>
        <begin position="564"/>
        <end position="576"/>
    </location>
</feature>
<evidence type="ECO:0000313" key="4">
    <source>
        <dbReference type="Proteomes" id="UP000887568"/>
    </source>
</evidence>
<feature type="compositionally biased region" description="Low complexity" evidence="1">
    <location>
        <begin position="16"/>
        <end position="30"/>
    </location>
</feature>
<dbReference type="InterPro" id="IPR000225">
    <property type="entry name" value="Armadillo"/>
</dbReference>
<dbReference type="InterPro" id="IPR035897">
    <property type="entry name" value="Toll_tir_struct_dom_sf"/>
</dbReference>
<dbReference type="InterPro" id="IPR000157">
    <property type="entry name" value="TIR_dom"/>
</dbReference>
<feature type="region of interest" description="Disordered" evidence="1">
    <location>
        <begin position="562"/>
        <end position="590"/>
    </location>
</feature>
<dbReference type="Proteomes" id="UP000887568">
    <property type="component" value="Unplaced"/>
</dbReference>
<dbReference type="EnsemblMetazoa" id="XM_038222582.1">
    <property type="protein sequence ID" value="XP_038078510.1"/>
    <property type="gene ID" value="LOC119745902"/>
</dbReference>
<dbReference type="OrthoDB" id="2148946at2759"/>
<feature type="domain" description="TIR" evidence="2">
    <location>
        <begin position="418"/>
        <end position="529"/>
    </location>
</feature>
<dbReference type="PANTHER" id="PTHR46270:SF5">
    <property type="entry name" value="ADP-RIBOSYL CYCLASE_CYCLIC ADP-RIBOSE HYDROLASE"/>
    <property type="match status" value="1"/>
</dbReference>
<dbReference type="Gene3D" id="3.40.50.10140">
    <property type="entry name" value="Toll/interleukin-1 receptor homology (TIR) domain"/>
    <property type="match status" value="1"/>
</dbReference>
<evidence type="ECO:0000259" key="2">
    <source>
        <dbReference type="Pfam" id="PF13676"/>
    </source>
</evidence>
<feature type="region of interest" description="Disordered" evidence="1">
    <location>
        <begin position="1"/>
        <end position="74"/>
    </location>
</feature>
<dbReference type="SMART" id="SM00185">
    <property type="entry name" value="ARM"/>
    <property type="match status" value="2"/>
</dbReference>
<dbReference type="SUPFAM" id="SSF48371">
    <property type="entry name" value="ARM repeat"/>
    <property type="match status" value="1"/>
</dbReference>
<protein>
    <recommendedName>
        <fullName evidence="2">TIR domain-containing protein</fullName>
    </recommendedName>
</protein>
<accession>A0A914BRB6</accession>
<reference evidence="3" key="1">
    <citation type="submission" date="2022-11" db="UniProtKB">
        <authorList>
            <consortium name="EnsemblMetazoa"/>
        </authorList>
    </citation>
    <scope>IDENTIFICATION</scope>
</reference>
<dbReference type="OMA" id="YKDSHNT"/>
<proteinExistence type="predicted"/>
<dbReference type="GO" id="GO:0007165">
    <property type="term" value="P:signal transduction"/>
    <property type="evidence" value="ECO:0007669"/>
    <property type="project" value="InterPro"/>
</dbReference>
<organism evidence="3 4">
    <name type="scientific">Patiria miniata</name>
    <name type="common">Bat star</name>
    <name type="synonym">Asterina miniata</name>
    <dbReference type="NCBI Taxonomy" id="46514"/>
    <lineage>
        <taxon>Eukaryota</taxon>
        <taxon>Metazoa</taxon>
        <taxon>Echinodermata</taxon>
        <taxon>Eleutherozoa</taxon>
        <taxon>Asterozoa</taxon>
        <taxon>Asteroidea</taxon>
        <taxon>Valvatacea</taxon>
        <taxon>Valvatida</taxon>
        <taxon>Asterinidae</taxon>
        <taxon>Patiria</taxon>
    </lineage>
</organism>
<name>A0A914BRB6_PATMI</name>
<dbReference type="RefSeq" id="XP_038078510.1">
    <property type="nucleotide sequence ID" value="XM_038222582.1"/>
</dbReference>